<reference evidence="2" key="1">
    <citation type="submission" date="2020-05" db="EMBL/GenBank/DDBJ databases">
        <title>Mycena genomes resolve the evolution of fungal bioluminescence.</title>
        <authorList>
            <person name="Tsai I.J."/>
        </authorList>
    </citation>
    <scope>NUCLEOTIDE SEQUENCE</scope>
    <source>
        <strain evidence="2">160909Yilan</strain>
    </source>
</reference>
<feature type="region of interest" description="Disordered" evidence="1">
    <location>
        <begin position="138"/>
        <end position="198"/>
    </location>
</feature>
<feature type="compositionally biased region" description="Low complexity" evidence="1">
    <location>
        <begin position="150"/>
        <end position="159"/>
    </location>
</feature>
<name>A0A8H6TWB7_9AGAR</name>
<organism evidence="2 3">
    <name type="scientific">Mycena sanguinolenta</name>
    <dbReference type="NCBI Taxonomy" id="230812"/>
    <lineage>
        <taxon>Eukaryota</taxon>
        <taxon>Fungi</taxon>
        <taxon>Dikarya</taxon>
        <taxon>Basidiomycota</taxon>
        <taxon>Agaricomycotina</taxon>
        <taxon>Agaricomycetes</taxon>
        <taxon>Agaricomycetidae</taxon>
        <taxon>Agaricales</taxon>
        <taxon>Marasmiineae</taxon>
        <taxon>Mycenaceae</taxon>
        <taxon>Mycena</taxon>
    </lineage>
</organism>
<proteinExistence type="predicted"/>
<protein>
    <submittedName>
        <fullName evidence="2">Uncharacterized protein</fullName>
    </submittedName>
</protein>
<evidence type="ECO:0000313" key="2">
    <source>
        <dbReference type="EMBL" id="KAF7324214.1"/>
    </source>
</evidence>
<keyword evidence="3" id="KW-1185">Reference proteome</keyword>
<sequence>MGAFSKRRAVFSGDVRQDLRDLFAEEGGAVAAKGETYHFAFAASMEDTAFIYRRYRDDLSLLHQDYVLQRVLQGNSLFAPTYSIAVTDNGEIVPACQVFDFEHRDFSAKNLVRLPRPPASPFSPRAQAHGVYAKLQVRSGSSDTTTPGLAEGAAQAAEGSRGREGEGRKRKRKHNHDGSSAACMNAMDAGSSEGSSMGATASDILTLLGGRRFTRDSREKALRVG</sequence>
<evidence type="ECO:0000256" key="1">
    <source>
        <dbReference type="SAM" id="MobiDB-lite"/>
    </source>
</evidence>
<dbReference type="OrthoDB" id="3060130at2759"/>
<evidence type="ECO:0000313" key="3">
    <source>
        <dbReference type="Proteomes" id="UP000623467"/>
    </source>
</evidence>
<gene>
    <name evidence="2" type="ORF">MSAN_02534300</name>
</gene>
<dbReference type="EMBL" id="JACAZH010000142">
    <property type="protein sequence ID" value="KAF7324214.1"/>
    <property type="molecule type" value="Genomic_DNA"/>
</dbReference>
<feature type="compositionally biased region" description="Polar residues" evidence="1">
    <location>
        <begin position="138"/>
        <end position="147"/>
    </location>
</feature>
<accession>A0A8H6TWB7</accession>
<dbReference type="Proteomes" id="UP000623467">
    <property type="component" value="Unassembled WGS sequence"/>
</dbReference>
<dbReference type="AlphaFoldDB" id="A0A8H6TWB7"/>
<comment type="caution">
    <text evidence="2">The sequence shown here is derived from an EMBL/GenBank/DDBJ whole genome shotgun (WGS) entry which is preliminary data.</text>
</comment>